<evidence type="ECO:0000313" key="1">
    <source>
        <dbReference type="EMBL" id="OAV85289.1"/>
    </source>
</evidence>
<evidence type="ECO:0000313" key="3">
    <source>
        <dbReference type="Proteomes" id="UP000005240"/>
    </source>
</evidence>
<dbReference type="VEuPathDB" id="FungiDB:PTTG_30638"/>
<reference evidence="2 3" key="3">
    <citation type="journal article" date="2017" name="G3 (Bethesda)">
        <title>Comparative analysis highlights variable genome content of wheat rusts and divergence of the mating loci.</title>
        <authorList>
            <person name="Cuomo C.A."/>
            <person name="Bakkeren G."/>
            <person name="Khalil H.B."/>
            <person name="Panwar V."/>
            <person name="Joly D."/>
            <person name="Linning R."/>
            <person name="Sakthikumar S."/>
            <person name="Song X."/>
            <person name="Adiconis X."/>
            <person name="Fan L."/>
            <person name="Goldberg J.M."/>
            <person name="Levin J.Z."/>
            <person name="Young S."/>
            <person name="Zeng Q."/>
            <person name="Anikster Y."/>
            <person name="Bruce M."/>
            <person name="Wang M."/>
            <person name="Yin C."/>
            <person name="McCallum B."/>
            <person name="Szabo L.J."/>
            <person name="Hulbert S."/>
            <person name="Chen X."/>
            <person name="Fellers J.P."/>
        </authorList>
    </citation>
    <scope>NUCLEOTIDE SEQUENCE</scope>
    <source>
        <strain evidence="2">isolate 1-1 / race 1 (BBBD)</strain>
        <strain evidence="3">Isolate 1-1 / race 1 (BBBD)</strain>
    </source>
</reference>
<gene>
    <name evidence="1" type="ORF">PTTG_30638</name>
</gene>
<dbReference type="EnsemblFungi" id="PTTG_30638-t43_1">
    <property type="protein sequence ID" value="PTTG_30638-t43_1-p1"/>
    <property type="gene ID" value="PTTG_30638"/>
</dbReference>
<dbReference type="EMBL" id="ADAS02005315">
    <property type="protein sequence ID" value="OAV85289.1"/>
    <property type="molecule type" value="Genomic_DNA"/>
</dbReference>
<dbReference type="STRING" id="630390.A0A180FYN9"/>
<keyword evidence="3" id="KW-1185">Reference proteome</keyword>
<dbReference type="AlphaFoldDB" id="A0A180FYN9"/>
<dbReference type="Proteomes" id="UP000005240">
    <property type="component" value="Unassembled WGS sequence"/>
</dbReference>
<protein>
    <submittedName>
        <fullName evidence="1 2">Uncharacterized protein</fullName>
    </submittedName>
</protein>
<feature type="non-terminal residue" evidence="1">
    <location>
        <position position="1"/>
    </location>
</feature>
<proteinExistence type="predicted"/>
<reference evidence="1" key="1">
    <citation type="submission" date="2009-11" db="EMBL/GenBank/DDBJ databases">
        <authorList>
            <consortium name="The Broad Institute Genome Sequencing Platform"/>
            <person name="Ward D."/>
            <person name="Feldgarden M."/>
            <person name="Earl A."/>
            <person name="Young S.K."/>
            <person name="Zeng Q."/>
            <person name="Koehrsen M."/>
            <person name="Alvarado L."/>
            <person name="Berlin A."/>
            <person name="Bochicchio J."/>
            <person name="Borenstein D."/>
            <person name="Chapman S.B."/>
            <person name="Chen Z."/>
            <person name="Engels R."/>
            <person name="Freedman E."/>
            <person name="Gellesch M."/>
            <person name="Goldberg J."/>
            <person name="Griggs A."/>
            <person name="Gujja S."/>
            <person name="Heilman E."/>
            <person name="Heiman D."/>
            <person name="Hepburn T."/>
            <person name="Howarth C."/>
            <person name="Jen D."/>
            <person name="Larson L."/>
            <person name="Lewis B."/>
            <person name="Mehta T."/>
            <person name="Park D."/>
            <person name="Pearson M."/>
            <person name="Roberts A."/>
            <person name="Saif S."/>
            <person name="Shea T."/>
            <person name="Shenoy N."/>
            <person name="Sisk P."/>
            <person name="Stolte C."/>
            <person name="Sykes S."/>
            <person name="Thomson T."/>
            <person name="Walk T."/>
            <person name="White J."/>
            <person name="Yandava C."/>
            <person name="Izard J."/>
            <person name="Baranova O.V."/>
            <person name="Blanton J.M."/>
            <person name="Tanner A.C."/>
            <person name="Dewhirst F.E."/>
            <person name="Haas B."/>
            <person name="Nusbaum C."/>
            <person name="Birren B."/>
        </authorList>
    </citation>
    <scope>NUCLEOTIDE SEQUENCE [LARGE SCALE GENOMIC DNA]</scope>
    <source>
        <strain evidence="1">1-1 BBBD Race 1</strain>
    </source>
</reference>
<sequence length="103" mass="11616">NPRTTPTSGSIVTPLYPSPSASVYSASFVTTAEDFLTLQARVPSPNPPGFYDMADFHLLTLDQVVFLLDRQSAPKLFNRYMFVPKYIEDLYQSIMSALVHHFQ</sequence>
<evidence type="ECO:0000313" key="2">
    <source>
        <dbReference type="EnsemblFungi" id="PTTG_30638-t43_1-p1"/>
    </source>
</evidence>
<reference evidence="1" key="2">
    <citation type="submission" date="2016-05" db="EMBL/GenBank/DDBJ databases">
        <title>Comparative analysis highlights variable genome content of wheat rusts and divergence of the mating loci.</title>
        <authorList>
            <person name="Cuomo C.A."/>
            <person name="Bakkeren G."/>
            <person name="Szabo L."/>
            <person name="Khalil H."/>
            <person name="Joly D."/>
            <person name="Goldberg J."/>
            <person name="Young S."/>
            <person name="Zeng Q."/>
            <person name="Fellers J."/>
        </authorList>
    </citation>
    <scope>NUCLEOTIDE SEQUENCE [LARGE SCALE GENOMIC DNA]</scope>
    <source>
        <strain evidence="1">1-1 BBBD Race 1</strain>
    </source>
</reference>
<accession>A0A180FYN9</accession>
<name>A0A180FYN9_PUCT1</name>
<organism evidence="1">
    <name type="scientific">Puccinia triticina (isolate 1-1 / race 1 (BBBD))</name>
    <name type="common">Brown leaf rust fungus</name>
    <dbReference type="NCBI Taxonomy" id="630390"/>
    <lineage>
        <taxon>Eukaryota</taxon>
        <taxon>Fungi</taxon>
        <taxon>Dikarya</taxon>
        <taxon>Basidiomycota</taxon>
        <taxon>Pucciniomycotina</taxon>
        <taxon>Pucciniomycetes</taxon>
        <taxon>Pucciniales</taxon>
        <taxon>Pucciniaceae</taxon>
        <taxon>Puccinia</taxon>
    </lineage>
</organism>
<reference evidence="2" key="4">
    <citation type="submission" date="2025-05" db="UniProtKB">
        <authorList>
            <consortium name="EnsemblFungi"/>
        </authorList>
    </citation>
    <scope>IDENTIFICATION</scope>
    <source>
        <strain evidence="2">isolate 1-1 / race 1 (BBBD)</strain>
    </source>
</reference>